<gene>
    <name evidence="2" type="ORF">NL394_22630</name>
</gene>
<keyword evidence="1" id="KW-0472">Membrane</keyword>
<evidence type="ECO:0000313" key="3">
    <source>
        <dbReference type="Proteomes" id="UP001163293"/>
    </source>
</evidence>
<keyword evidence="3" id="KW-1185">Reference proteome</keyword>
<feature type="transmembrane region" description="Helical" evidence="1">
    <location>
        <begin position="38"/>
        <end position="58"/>
    </location>
</feature>
<dbReference type="AlphaFoldDB" id="A0AAX3EPX7"/>
<protein>
    <recommendedName>
        <fullName evidence="4">Integral membrane protein</fullName>
    </recommendedName>
</protein>
<sequence length="210" mass="22243">MDERRARLVRGWAAAAAATSIAAFSHVFAGGFSPDPALLALSLAVSGLVCTALAGRVLSLWRLSAGVLLSQALFHGLFSLNPASQAEVPRSGHAGHADHLPMMDPGAVAAMDHTSPLMWAAHAVAALATIAVLRHGEVTAVRLAMALRLRLIPFLIVCRPLALAPQAALDPSSWPVRARRNLGVPLLVMRHRGPPLRPNMTRARRALITL</sequence>
<organism evidence="2 3">
    <name type="scientific">Paenarthrobacter ureafaciens</name>
    <dbReference type="NCBI Taxonomy" id="37931"/>
    <lineage>
        <taxon>Bacteria</taxon>
        <taxon>Bacillati</taxon>
        <taxon>Actinomycetota</taxon>
        <taxon>Actinomycetes</taxon>
        <taxon>Micrococcales</taxon>
        <taxon>Micrococcaceae</taxon>
        <taxon>Paenarthrobacter</taxon>
    </lineage>
</organism>
<keyword evidence="1" id="KW-1133">Transmembrane helix</keyword>
<evidence type="ECO:0008006" key="4">
    <source>
        <dbReference type="Google" id="ProtNLM"/>
    </source>
</evidence>
<accession>A0AAX3EPX7</accession>
<dbReference type="Proteomes" id="UP001163293">
    <property type="component" value="Plasmid unnamed1"/>
</dbReference>
<name>A0AAX3EPX7_PAEUR</name>
<reference evidence="2" key="1">
    <citation type="submission" date="2022-07" db="EMBL/GenBank/DDBJ databases">
        <authorList>
            <person name="Wu T."/>
        </authorList>
    </citation>
    <scope>NUCLEOTIDE SEQUENCE</scope>
    <source>
        <strain evidence="2">SD-1</strain>
        <plasmid evidence="2">unnamed1</plasmid>
    </source>
</reference>
<dbReference type="RefSeq" id="WP_168529341.1">
    <property type="nucleotide sequence ID" value="NZ_CP101181.1"/>
</dbReference>
<evidence type="ECO:0000256" key="1">
    <source>
        <dbReference type="SAM" id="Phobius"/>
    </source>
</evidence>
<feature type="transmembrane region" description="Helical" evidence="1">
    <location>
        <begin position="12"/>
        <end position="32"/>
    </location>
</feature>
<geneLocation type="plasmid" evidence="2 3">
    <name>unnamed1</name>
</geneLocation>
<dbReference type="EMBL" id="CP101186">
    <property type="protein sequence ID" value="UYV99929.1"/>
    <property type="molecule type" value="Genomic_DNA"/>
</dbReference>
<keyword evidence="2" id="KW-0614">Plasmid</keyword>
<evidence type="ECO:0000313" key="2">
    <source>
        <dbReference type="EMBL" id="UYV99929.1"/>
    </source>
</evidence>
<keyword evidence="1" id="KW-0812">Transmembrane</keyword>
<proteinExistence type="predicted"/>